<keyword evidence="2" id="KW-1185">Reference proteome</keyword>
<name>A0A1E3NP32_9ASCO</name>
<gene>
    <name evidence="1" type="ORF">PICMEDRAFT_120141</name>
</gene>
<reference evidence="1 2" key="1">
    <citation type="journal article" date="2016" name="Proc. Natl. Acad. Sci. U.S.A.">
        <title>Comparative genomics of biotechnologically important yeasts.</title>
        <authorList>
            <person name="Riley R."/>
            <person name="Haridas S."/>
            <person name="Wolfe K.H."/>
            <person name="Lopes M.R."/>
            <person name="Hittinger C.T."/>
            <person name="Goeker M."/>
            <person name="Salamov A.A."/>
            <person name="Wisecaver J.H."/>
            <person name="Long T.M."/>
            <person name="Calvey C.H."/>
            <person name="Aerts A.L."/>
            <person name="Barry K.W."/>
            <person name="Choi C."/>
            <person name="Clum A."/>
            <person name="Coughlan A.Y."/>
            <person name="Deshpande S."/>
            <person name="Douglass A.P."/>
            <person name="Hanson S.J."/>
            <person name="Klenk H.-P."/>
            <person name="LaButti K.M."/>
            <person name="Lapidus A."/>
            <person name="Lindquist E.A."/>
            <person name="Lipzen A.M."/>
            <person name="Meier-Kolthoff J.P."/>
            <person name="Ohm R.A."/>
            <person name="Otillar R.P."/>
            <person name="Pangilinan J.L."/>
            <person name="Peng Y."/>
            <person name="Rokas A."/>
            <person name="Rosa C.A."/>
            <person name="Scheuner C."/>
            <person name="Sibirny A.A."/>
            <person name="Slot J.C."/>
            <person name="Stielow J.B."/>
            <person name="Sun H."/>
            <person name="Kurtzman C.P."/>
            <person name="Blackwell M."/>
            <person name="Grigoriev I.V."/>
            <person name="Jeffries T.W."/>
        </authorList>
    </citation>
    <scope>NUCLEOTIDE SEQUENCE [LARGE SCALE GENOMIC DNA]</scope>
    <source>
        <strain evidence="1 2">NRRL Y-2026</strain>
    </source>
</reference>
<dbReference type="AlphaFoldDB" id="A0A1E3NP32"/>
<dbReference type="EMBL" id="KV454002">
    <property type="protein sequence ID" value="ODQ47856.1"/>
    <property type="molecule type" value="Genomic_DNA"/>
</dbReference>
<proteinExistence type="predicted"/>
<dbReference type="OrthoDB" id="3991441at2759"/>
<dbReference type="RefSeq" id="XP_019018969.1">
    <property type="nucleotide sequence ID" value="XM_019159868.1"/>
</dbReference>
<dbReference type="GeneID" id="30176555"/>
<dbReference type="Proteomes" id="UP000094455">
    <property type="component" value="Unassembled WGS sequence"/>
</dbReference>
<protein>
    <submittedName>
        <fullName evidence="1">Uncharacterized protein</fullName>
    </submittedName>
</protein>
<evidence type="ECO:0000313" key="2">
    <source>
        <dbReference type="Proteomes" id="UP000094455"/>
    </source>
</evidence>
<sequence length="97" mass="10985">MESTRIEYIKENIYIPPQVQPERPAIPARHPSLILNDKISDASVTFQCGCKGGKCIKETADWLYGPNGEINNPHDDCTKTEAYHFKNLMHDSVGRQL</sequence>
<evidence type="ECO:0000313" key="1">
    <source>
        <dbReference type="EMBL" id="ODQ47856.1"/>
    </source>
</evidence>
<organism evidence="1 2">
    <name type="scientific">Pichia membranifaciens NRRL Y-2026</name>
    <dbReference type="NCBI Taxonomy" id="763406"/>
    <lineage>
        <taxon>Eukaryota</taxon>
        <taxon>Fungi</taxon>
        <taxon>Dikarya</taxon>
        <taxon>Ascomycota</taxon>
        <taxon>Saccharomycotina</taxon>
        <taxon>Pichiomycetes</taxon>
        <taxon>Pichiales</taxon>
        <taxon>Pichiaceae</taxon>
        <taxon>Pichia</taxon>
    </lineage>
</organism>
<accession>A0A1E3NP32</accession>